<evidence type="ECO:0008006" key="4">
    <source>
        <dbReference type="Google" id="ProtNLM"/>
    </source>
</evidence>
<dbReference type="Proteomes" id="UP001172673">
    <property type="component" value="Unassembled WGS sequence"/>
</dbReference>
<dbReference type="EMBL" id="JAPDRK010000002">
    <property type="protein sequence ID" value="KAJ9615614.1"/>
    <property type="molecule type" value="Genomic_DNA"/>
</dbReference>
<feature type="transmembrane region" description="Helical" evidence="1">
    <location>
        <begin position="447"/>
        <end position="465"/>
    </location>
</feature>
<protein>
    <recommendedName>
        <fullName evidence="4">Low temperature requirement A</fullName>
    </recommendedName>
</protein>
<evidence type="ECO:0000313" key="3">
    <source>
        <dbReference type="Proteomes" id="UP001172673"/>
    </source>
</evidence>
<evidence type="ECO:0000313" key="2">
    <source>
        <dbReference type="EMBL" id="KAJ9615614.1"/>
    </source>
</evidence>
<dbReference type="InterPro" id="IPR010640">
    <property type="entry name" value="Low_temperature_requirement_A"/>
</dbReference>
<dbReference type="AlphaFoldDB" id="A0AA38XLC6"/>
<accession>A0AA38XLC6</accession>
<feature type="transmembrane region" description="Helical" evidence="1">
    <location>
        <begin position="157"/>
        <end position="180"/>
    </location>
</feature>
<gene>
    <name evidence="2" type="ORF">H2200_001689</name>
</gene>
<reference evidence="2" key="1">
    <citation type="submission" date="2022-10" db="EMBL/GenBank/DDBJ databases">
        <title>Culturing micro-colonial fungi from biological soil crusts in the Mojave desert and describing Neophaeococcomyces mojavensis, and introducing the new genera and species Taxawa tesnikishii.</title>
        <authorList>
            <person name="Kurbessoian T."/>
            <person name="Stajich J.E."/>
        </authorList>
    </citation>
    <scope>NUCLEOTIDE SEQUENCE</scope>
    <source>
        <strain evidence="2">TK_41</strain>
    </source>
</reference>
<feature type="transmembrane region" description="Helical" evidence="1">
    <location>
        <begin position="416"/>
        <end position="435"/>
    </location>
</feature>
<keyword evidence="1" id="KW-0812">Transmembrane</keyword>
<name>A0AA38XLC6_9EURO</name>
<feature type="transmembrane region" description="Helical" evidence="1">
    <location>
        <begin position="477"/>
        <end position="494"/>
    </location>
</feature>
<sequence>MIELFYDLFFVANLATFTANHEIVNLATLKDYLGFFTILWFTWFETSLFDVRFSSDSVLERVCKAISFGVMTGLAATGAEFDTSRAAENSGPLRAMSMILMTSRIAMAAQYGVILWFVKGYRSATVPLGLTILATFLTAMVFLGTSFDFYHQSARAYIAWYVYSCCEAAAVIAIACWWPVIGFKHTHLVERVGLLSLIIMGEGVLGMSKSISTIFLNSSSVTASDIGVVIAAVLLTYFIWVLYFDQIEHDRFGAIRQQIWALLHFPLHVAILLTVEGSALLILWNIIGKNLLWLIYHIPMDATFTQFIPDVFNDPTSLITYLNDSISQFETRYKKNELQETYDYQVDFQELGKITAPFGTTTYNDEAGPICSKIWLQLFSSAFTKFGIEPHVDSAEEDLGKIGESYGRLLDTVFDYFYISAGSFLVVLAVMYTFGKVHKTRGEYVSILIRFLFGAGVALGCLSEHVGDGINYLFSPWHVPVVVLSYFIGALQLISI</sequence>
<keyword evidence="3" id="KW-1185">Reference proteome</keyword>
<organism evidence="2 3">
    <name type="scientific">Cladophialophora chaetospira</name>
    <dbReference type="NCBI Taxonomy" id="386627"/>
    <lineage>
        <taxon>Eukaryota</taxon>
        <taxon>Fungi</taxon>
        <taxon>Dikarya</taxon>
        <taxon>Ascomycota</taxon>
        <taxon>Pezizomycotina</taxon>
        <taxon>Eurotiomycetes</taxon>
        <taxon>Chaetothyriomycetidae</taxon>
        <taxon>Chaetothyriales</taxon>
        <taxon>Herpotrichiellaceae</taxon>
        <taxon>Cladophialophora</taxon>
    </lineage>
</organism>
<feature type="transmembrane region" description="Helical" evidence="1">
    <location>
        <begin position="192"/>
        <end position="214"/>
    </location>
</feature>
<comment type="caution">
    <text evidence="2">The sequence shown here is derived from an EMBL/GenBank/DDBJ whole genome shotgun (WGS) entry which is preliminary data.</text>
</comment>
<evidence type="ECO:0000256" key="1">
    <source>
        <dbReference type="SAM" id="Phobius"/>
    </source>
</evidence>
<dbReference type="Pfam" id="PF06772">
    <property type="entry name" value="LtrA"/>
    <property type="match status" value="1"/>
</dbReference>
<feature type="transmembrane region" description="Helical" evidence="1">
    <location>
        <begin position="226"/>
        <end position="244"/>
    </location>
</feature>
<dbReference type="PANTHER" id="PTHR42101:SF1">
    <property type="entry name" value="LOW TEMPERATURE REQUIREMENT A"/>
    <property type="match status" value="1"/>
</dbReference>
<feature type="transmembrane region" description="Helical" evidence="1">
    <location>
        <begin position="99"/>
        <end position="118"/>
    </location>
</feature>
<feature type="transmembrane region" description="Helical" evidence="1">
    <location>
        <begin position="265"/>
        <end position="287"/>
    </location>
</feature>
<feature type="transmembrane region" description="Helical" evidence="1">
    <location>
        <begin position="125"/>
        <end position="145"/>
    </location>
</feature>
<proteinExistence type="predicted"/>
<keyword evidence="1" id="KW-0472">Membrane</keyword>
<keyword evidence="1" id="KW-1133">Transmembrane helix</keyword>
<dbReference type="PANTHER" id="PTHR42101">
    <property type="entry name" value="CHROMOSOME 16, WHOLE GENOME SHOTGUN SEQUENCE"/>
    <property type="match status" value="1"/>
</dbReference>